<reference evidence="2" key="1">
    <citation type="journal article" date="2021" name="PeerJ">
        <title>Extensive microbial diversity within the chicken gut microbiome revealed by metagenomics and culture.</title>
        <authorList>
            <person name="Gilroy R."/>
            <person name="Ravi A."/>
            <person name="Getino M."/>
            <person name="Pursley I."/>
            <person name="Horton D.L."/>
            <person name="Alikhan N.F."/>
            <person name="Baker D."/>
            <person name="Gharbi K."/>
            <person name="Hall N."/>
            <person name="Watson M."/>
            <person name="Adriaenssens E.M."/>
            <person name="Foster-Nyarko E."/>
            <person name="Jarju S."/>
            <person name="Secka A."/>
            <person name="Antonio M."/>
            <person name="Oren A."/>
            <person name="Chaudhuri R.R."/>
            <person name="La Ragione R."/>
            <person name="Hildebrand F."/>
            <person name="Pallen M.J."/>
        </authorList>
    </citation>
    <scope>NUCLEOTIDE SEQUENCE</scope>
    <source>
        <strain evidence="2">ChiGjej4B4-7305</strain>
    </source>
</reference>
<evidence type="ECO:0000313" key="3">
    <source>
        <dbReference type="Proteomes" id="UP000824037"/>
    </source>
</evidence>
<proteinExistence type="predicted"/>
<organism evidence="2 3">
    <name type="scientific">Candidatus Ruania gallistercoris</name>
    <dbReference type="NCBI Taxonomy" id="2838746"/>
    <lineage>
        <taxon>Bacteria</taxon>
        <taxon>Bacillati</taxon>
        <taxon>Actinomycetota</taxon>
        <taxon>Actinomycetes</taxon>
        <taxon>Micrococcales</taxon>
        <taxon>Ruaniaceae</taxon>
        <taxon>Ruania</taxon>
    </lineage>
</organism>
<dbReference type="InterPro" id="IPR012338">
    <property type="entry name" value="Beta-lactam/transpept-like"/>
</dbReference>
<accession>A0A9D2J4X0</accession>
<dbReference type="InterPro" id="IPR050789">
    <property type="entry name" value="Diverse_Enzym_Activities"/>
</dbReference>
<evidence type="ECO:0000259" key="1">
    <source>
        <dbReference type="Pfam" id="PF00144"/>
    </source>
</evidence>
<dbReference type="PANTHER" id="PTHR43283">
    <property type="entry name" value="BETA-LACTAMASE-RELATED"/>
    <property type="match status" value="1"/>
</dbReference>
<comment type="caution">
    <text evidence="2">The sequence shown here is derived from an EMBL/GenBank/DDBJ whole genome shotgun (WGS) entry which is preliminary data.</text>
</comment>
<evidence type="ECO:0000313" key="2">
    <source>
        <dbReference type="EMBL" id="HIZ36292.1"/>
    </source>
</evidence>
<sequence>MGAELGRTDVPDEAGVPSRAIRRFLTRLERRGLNAHSLLIARAGTLAFEAYWWPYTAQTPHRLYSASKSYVAVAVGALVDDGHLTLSDRVIDYFPDKAPSGPVDPYVAAMRVVDLLTMRTAHGSTTYKQADDTDWVRTFFTVPPSRQPGAVFSYDTSATVVLTALVERLSQQRLPDFLMDRVLRRIGVEAAPTALLSPTGMTREELGGRPSAREVEVNPAGVAHGGSGLFSTPRDFLRFAQLCLDEGRWGDDQVISAEYMRAATGYQAATRHTAGRFPDSQCGYGFQFWRNQHGGFSARGMGGQIALCLPEHELVVVTTGDNQPVGGADQAFFDAVWEELLPALTGPVLADPAAADDLADLVGSLSLAPVPLVAGVAAKELSATWQLDEGYVPFARLALEAGESGGELRLITHDGQEHTFPFGVGTFIRHELPGYGYETLSSAAWLDEHTLYLRSQVIGHYHAQLDFTVAVQGDGVTLAMNRAAEMFAEEYEGTVSGHRAS</sequence>
<name>A0A9D2J4X0_9MICO</name>
<dbReference type="SUPFAM" id="SSF56601">
    <property type="entry name" value="beta-lactamase/transpeptidase-like"/>
    <property type="match status" value="1"/>
</dbReference>
<dbReference type="AlphaFoldDB" id="A0A9D2J4X0"/>
<dbReference type="EMBL" id="DXBY01000183">
    <property type="protein sequence ID" value="HIZ36292.1"/>
    <property type="molecule type" value="Genomic_DNA"/>
</dbReference>
<dbReference type="Gene3D" id="3.40.710.10">
    <property type="entry name" value="DD-peptidase/beta-lactamase superfamily"/>
    <property type="match status" value="1"/>
</dbReference>
<dbReference type="PANTHER" id="PTHR43283:SF7">
    <property type="entry name" value="BETA-LACTAMASE-RELATED DOMAIN-CONTAINING PROTEIN"/>
    <property type="match status" value="1"/>
</dbReference>
<feature type="domain" description="Beta-lactamase-related" evidence="1">
    <location>
        <begin position="28"/>
        <end position="318"/>
    </location>
</feature>
<protein>
    <submittedName>
        <fullName evidence="2">Beta-lactamase family protein</fullName>
    </submittedName>
</protein>
<dbReference type="Pfam" id="PF00144">
    <property type="entry name" value="Beta-lactamase"/>
    <property type="match status" value="1"/>
</dbReference>
<dbReference type="Proteomes" id="UP000824037">
    <property type="component" value="Unassembled WGS sequence"/>
</dbReference>
<gene>
    <name evidence="2" type="ORF">H9815_10985</name>
</gene>
<reference evidence="2" key="2">
    <citation type="submission" date="2021-04" db="EMBL/GenBank/DDBJ databases">
        <authorList>
            <person name="Gilroy R."/>
        </authorList>
    </citation>
    <scope>NUCLEOTIDE SEQUENCE</scope>
    <source>
        <strain evidence="2">ChiGjej4B4-7305</strain>
    </source>
</reference>
<dbReference type="InterPro" id="IPR001466">
    <property type="entry name" value="Beta-lactam-related"/>
</dbReference>